<dbReference type="EMBL" id="BJYZ01000023">
    <property type="protein sequence ID" value="GEO40762.1"/>
    <property type="molecule type" value="Genomic_DNA"/>
</dbReference>
<evidence type="ECO:0000313" key="3">
    <source>
        <dbReference type="Proteomes" id="UP000321523"/>
    </source>
</evidence>
<dbReference type="OrthoDB" id="7351979at2"/>
<proteinExistence type="predicted"/>
<organism evidence="2 3">
    <name type="scientific">Skermanella aerolata</name>
    <dbReference type="NCBI Taxonomy" id="393310"/>
    <lineage>
        <taxon>Bacteria</taxon>
        <taxon>Pseudomonadati</taxon>
        <taxon>Pseudomonadota</taxon>
        <taxon>Alphaproteobacteria</taxon>
        <taxon>Rhodospirillales</taxon>
        <taxon>Azospirillaceae</taxon>
        <taxon>Skermanella</taxon>
    </lineage>
</organism>
<dbReference type="RefSeq" id="WP_147040815.1">
    <property type="nucleotide sequence ID" value="NZ_BJYZ01000023.1"/>
</dbReference>
<sequence>MSSVEVAAVEPNARVLPVADLRVFLTGAWRISRTISDARSGQDGGFEGRAVFAPLPDGGLLLTESGTMRLGGYAGPAEQTYRYAFPEGPGRAQVFRHDGMPFHELDLTTGSADAVHLCGADLYRGSFRVERHDEWVVEWSVNGPRKDYHMVTRHIRAAKDGEQA</sequence>
<accession>A0A512DWC9</accession>
<dbReference type="InterPro" id="IPR045632">
    <property type="entry name" value="DUF6314"/>
</dbReference>
<dbReference type="AlphaFoldDB" id="A0A512DWC9"/>
<reference evidence="2 3" key="1">
    <citation type="submission" date="2019-07" db="EMBL/GenBank/DDBJ databases">
        <title>Whole genome shotgun sequence of Skermanella aerolata NBRC 106429.</title>
        <authorList>
            <person name="Hosoyama A."/>
            <person name="Uohara A."/>
            <person name="Ohji S."/>
            <person name="Ichikawa N."/>
        </authorList>
    </citation>
    <scope>NUCLEOTIDE SEQUENCE [LARGE SCALE GENOMIC DNA]</scope>
    <source>
        <strain evidence="2 3">NBRC 106429</strain>
    </source>
</reference>
<evidence type="ECO:0000313" key="2">
    <source>
        <dbReference type="EMBL" id="GEO40762.1"/>
    </source>
</evidence>
<gene>
    <name evidence="2" type="ORF">SAE02_49100</name>
</gene>
<dbReference type="Proteomes" id="UP000321523">
    <property type="component" value="Unassembled WGS sequence"/>
</dbReference>
<protein>
    <recommendedName>
        <fullName evidence="1">DUF6314 domain-containing protein</fullName>
    </recommendedName>
</protein>
<comment type="caution">
    <text evidence="2">The sequence shown here is derived from an EMBL/GenBank/DDBJ whole genome shotgun (WGS) entry which is preliminary data.</text>
</comment>
<dbReference type="Pfam" id="PF19834">
    <property type="entry name" value="DUF6314"/>
    <property type="match status" value="1"/>
</dbReference>
<feature type="domain" description="DUF6314" evidence="1">
    <location>
        <begin position="25"/>
        <end position="156"/>
    </location>
</feature>
<evidence type="ECO:0000259" key="1">
    <source>
        <dbReference type="Pfam" id="PF19834"/>
    </source>
</evidence>
<keyword evidence="3" id="KW-1185">Reference proteome</keyword>
<name>A0A512DWC9_9PROT</name>